<dbReference type="PANTHER" id="PTHR46600">
    <property type="entry name" value="THAP DOMAIN-CONTAINING"/>
    <property type="match status" value="1"/>
</dbReference>
<keyword evidence="9" id="KW-1185">Reference proteome</keyword>
<evidence type="ECO:0000256" key="2">
    <source>
        <dbReference type="ARBA" id="ARBA00022771"/>
    </source>
</evidence>
<dbReference type="Gene3D" id="6.20.210.20">
    <property type="entry name" value="THAP domain"/>
    <property type="match status" value="1"/>
</dbReference>
<keyword evidence="4 5" id="KW-0238">DNA-binding</keyword>
<evidence type="ECO:0000256" key="6">
    <source>
        <dbReference type="SAM" id="Coils"/>
    </source>
</evidence>
<protein>
    <submittedName>
        <fullName evidence="10 11">Uncharacterized protein isoform X1</fullName>
    </submittedName>
</protein>
<dbReference type="GO" id="GO:0043565">
    <property type="term" value="F:sequence-specific DNA binding"/>
    <property type="evidence" value="ECO:0007669"/>
    <property type="project" value="InterPro"/>
</dbReference>
<name>A0A6I8VL66_DROPS</name>
<feature type="coiled-coil region" evidence="6">
    <location>
        <begin position="220"/>
        <end position="254"/>
    </location>
</feature>
<dbReference type="SMART" id="SM00692">
    <property type="entry name" value="DM3"/>
    <property type="match status" value="1"/>
</dbReference>
<gene>
    <name evidence="10 11" type="primary">LOC4812994</name>
</gene>
<dbReference type="AlphaFoldDB" id="A0A6I8VL66"/>
<keyword evidence="2 5" id="KW-0863">Zinc-finger</keyword>
<evidence type="ECO:0000256" key="4">
    <source>
        <dbReference type="ARBA" id="ARBA00023125"/>
    </source>
</evidence>
<evidence type="ECO:0000259" key="8">
    <source>
        <dbReference type="PROSITE" id="PS50950"/>
    </source>
</evidence>
<dbReference type="SUPFAM" id="SSF57716">
    <property type="entry name" value="Glucocorticoid receptor-like (DNA-binding domain)"/>
    <property type="match status" value="1"/>
</dbReference>
<evidence type="ECO:0000256" key="1">
    <source>
        <dbReference type="ARBA" id="ARBA00022723"/>
    </source>
</evidence>
<dbReference type="Pfam" id="PF05485">
    <property type="entry name" value="THAP"/>
    <property type="match status" value="1"/>
</dbReference>
<feature type="domain" description="THAP-type" evidence="8">
    <location>
        <begin position="1"/>
        <end position="88"/>
    </location>
</feature>
<evidence type="ECO:0000313" key="9">
    <source>
        <dbReference type="Proteomes" id="UP000001819"/>
    </source>
</evidence>
<dbReference type="PROSITE" id="PS50950">
    <property type="entry name" value="ZF_THAP"/>
    <property type="match status" value="1"/>
</dbReference>
<keyword evidence="1" id="KW-0479">Metal-binding</keyword>
<keyword evidence="6" id="KW-0175">Coiled coil</keyword>
<dbReference type="PANTHER" id="PTHR46600:SF11">
    <property type="entry name" value="THAP DOMAIN-CONTAINING PROTEIN 10"/>
    <property type="match status" value="1"/>
</dbReference>
<evidence type="ECO:0000313" key="10">
    <source>
        <dbReference type="RefSeq" id="XP_001353898.4"/>
    </source>
</evidence>
<dbReference type="InterPro" id="IPR026516">
    <property type="entry name" value="THAP1/10"/>
</dbReference>
<dbReference type="SMART" id="SM00980">
    <property type="entry name" value="THAP"/>
    <property type="match status" value="1"/>
</dbReference>
<evidence type="ECO:0000256" key="7">
    <source>
        <dbReference type="SAM" id="MobiDB-lite"/>
    </source>
</evidence>
<dbReference type="InterPro" id="IPR038441">
    <property type="entry name" value="THAP_Znf_sf"/>
</dbReference>
<keyword evidence="3" id="KW-0862">Zinc</keyword>
<reference evidence="10 11" key="1">
    <citation type="submission" date="2025-04" db="UniProtKB">
        <authorList>
            <consortium name="RefSeq"/>
        </authorList>
    </citation>
    <scope>IDENTIFICATION</scope>
    <source>
        <strain evidence="10 11">MV-25-SWS-2005</strain>
        <tissue evidence="10 11">Whole body</tissue>
    </source>
</reference>
<evidence type="ECO:0000256" key="5">
    <source>
        <dbReference type="PROSITE-ProRule" id="PRU00309"/>
    </source>
</evidence>
<feature type="region of interest" description="Disordered" evidence="7">
    <location>
        <begin position="72"/>
        <end position="117"/>
    </location>
</feature>
<feature type="compositionally biased region" description="Basic residues" evidence="7">
    <location>
        <begin position="100"/>
        <end position="109"/>
    </location>
</feature>
<dbReference type="RefSeq" id="XP_015043283.2">
    <property type="nucleotide sequence ID" value="XM_015187797.2"/>
</dbReference>
<evidence type="ECO:0000256" key="3">
    <source>
        <dbReference type="ARBA" id="ARBA00022833"/>
    </source>
</evidence>
<dbReference type="KEGG" id="dpo:4812994"/>
<dbReference type="GO" id="GO:0008270">
    <property type="term" value="F:zinc ion binding"/>
    <property type="evidence" value="ECO:0007669"/>
    <property type="project" value="UniProtKB-KW"/>
</dbReference>
<dbReference type="RefSeq" id="XP_001353898.4">
    <property type="nucleotide sequence ID" value="XM_001353862.4"/>
</dbReference>
<accession>A0A6I8VL66</accession>
<organism evidence="9 11">
    <name type="scientific">Drosophila pseudoobscura pseudoobscura</name>
    <name type="common">Fruit fly</name>
    <dbReference type="NCBI Taxonomy" id="46245"/>
    <lineage>
        <taxon>Eukaryota</taxon>
        <taxon>Metazoa</taxon>
        <taxon>Ecdysozoa</taxon>
        <taxon>Arthropoda</taxon>
        <taxon>Hexapoda</taxon>
        <taxon>Insecta</taxon>
        <taxon>Pterygota</taxon>
        <taxon>Neoptera</taxon>
        <taxon>Endopterygota</taxon>
        <taxon>Diptera</taxon>
        <taxon>Brachycera</taxon>
        <taxon>Muscomorpha</taxon>
        <taxon>Ephydroidea</taxon>
        <taxon>Drosophilidae</taxon>
        <taxon>Drosophila</taxon>
        <taxon>Sophophora</taxon>
    </lineage>
</organism>
<proteinExistence type="predicted"/>
<dbReference type="Proteomes" id="UP000001819">
    <property type="component" value="Chromosome X"/>
</dbReference>
<dbReference type="InterPro" id="IPR006612">
    <property type="entry name" value="THAP_Znf"/>
</dbReference>
<sequence length="270" mass="31454">MRCAVKNCGNNNRNENRKKWRYFHFPKDNTQLQKWIEFCERDGINPSTACICNEHFKPDDFERNMQYELGFTRKNPTKLKPGSFPTIKGTQPVPRIEPSKKKRRSRTKNKNSYDPQEYAKSFSGLPYSLIESANEIIEVEMCDYTTGLETLDESSACGRSHLGVENAEEELIEFVGNAPNQQAEEPDDSEDQIHYQLELAESTNSMEDVEIIHAEDNTYVRHLEHEVTSLRREVFFLKDERKKLLNVIQNLKETIRGNCILRKQETNGNK</sequence>
<evidence type="ECO:0000313" key="11">
    <source>
        <dbReference type="RefSeq" id="XP_015043283.2"/>
    </source>
</evidence>